<accession>A0A378TT38</accession>
<sequence length="62" mass="7187">MMHIDNVQHLNQAQTAVYQLELVQEMAKTHQDNKFPIQEYAFLIDGLVQTIKNNLEAMSTIK</sequence>
<name>A0A378TT38_MORLA</name>
<evidence type="ECO:0000313" key="1">
    <source>
        <dbReference type="EMBL" id="STZ63926.1"/>
    </source>
</evidence>
<proteinExistence type="predicted"/>
<dbReference type="EMBL" id="UGQU01000003">
    <property type="protein sequence ID" value="STZ63926.1"/>
    <property type="molecule type" value="Genomic_DNA"/>
</dbReference>
<dbReference type="AlphaFoldDB" id="A0A378TT38"/>
<evidence type="ECO:0000313" key="2">
    <source>
        <dbReference type="Proteomes" id="UP000254437"/>
    </source>
</evidence>
<reference evidence="1 2" key="1">
    <citation type="submission" date="2018-06" db="EMBL/GenBank/DDBJ databases">
        <authorList>
            <consortium name="Pathogen Informatics"/>
            <person name="Doyle S."/>
        </authorList>
    </citation>
    <scope>NUCLEOTIDE SEQUENCE [LARGE SCALE GENOMIC DNA]</scope>
    <source>
        <strain evidence="1 2">NCTC10359</strain>
    </source>
</reference>
<protein>
    <submittedName>
        <fullName evidence="1">Uncharacterized protein</fullName>
    </submittedName>
</protein>
<dbReference type="RefSeq" id="WP_115008202.1">
    <property type="nucleotide sequence ID" value="NZ_UGQU01000003.1"/>
</dbReference>
<dbReference type="Proteomes" id="UP000254437">
    <property type="component" value="Unassembled WGS sequence"/>
</dbReference>
<organism evidence="1 2">
    <name type="scientific">Moraxella lacunata</name>
    <dbReference type="NCBI Taxonomy" id="477"/>
    <lineage>
        <taxon>Bacteria</taxon>
        <taxon>Pseudomonadati</taxon>
        <taxon>Pseudomonadota</taxon>
        <taxon>Gammaproteobacteria</taxon>
        <taxon>Moraxellales</taxon>
        <taxon>Moraxellaceae</taxon>
        <taxon>Moraxella</taxon>
    </lineage>
</organism>
<gene>
    <name evidence="1" type="ORF">NCTC10359_02369</name>
</gene>